<evidence type="ECO:0000256" key="1">
    <source>
        <dbReference type="ARBA" id="ARBA00001947"/>
    </source>
</evidence>
<comment type="cofactor">
    <cofactor evidence="1">
        <name>Zn(2+)</name>
        <dbReference type="ChEBI" id="CHEBI:29105"/>
    </cofactor>
</comment>
<evidence type="ECO:0000256" key="18">
    <source>
        <dbReference type="SAM" id="SignalP"/>
    </source>
</evidence>
<dbReference type="InterPro" id="IPR057246">
    <property type="entry name" value="CARBOXYPEPT_ZN_1"/>
</dbReference>
<evidence type="ECO:0000256" key="8">
    <source>
        <dbReference type="ARBA" id="ARBA00022723"/>
    </source>
</evidence>
<name>A0A7I6IQ92_HALDI</name>
<dbReference type="InterPro" id="IPR036990">
    <property type="entry name" value="M14A-like_propep"/>
</dbReference>
<dbReference type="CDD" id="cd03860">
    <property type="entry name" value="M14_CP_A-B_like"/>
    <property type="match status" value="1"/>
</dbReference>
<dbReference type="InterPro" id="IPR000834">
    <property type="entry name" value="Peptidase_M14"/>
</dbReference>
<evidence type="ECO:0000256" key="11">
    <source>
        <dbReference type="ARBA" id="ARBA00022833"/>
    </source>
</evidence>
<dbReference type="PANTHER" id="PTHR11705">
    <property type="entry name" value="PROTEASE FAMILY M14 CARBOXYPEPTIDASE A,B"/>
    <property type="match status" value="1"/>
</dbReference>
<dbReference type="InterPro" id="IPR003146">
    <property type="entry name" value="M14A_act_pep"/>
</dbReference>
<evidence type="ECO:0000256" key="7">
    <source>
        <dbReference type="ARBA" id="ARBA00022670"/>
    </source>
</evidence>
<evidence type="ECO:0000256" key="4">
    <source>
        <dbReference type="ARBA" id="ARBA00005988"/>
    </source>
</evidence>
<dbReference type="FunFam" id="3.40.630.10:FF:000040">
    <property type="entry name" value="zinc carboxypeptidase"/>
    <property type="match status" value="1"/>
</dbReference>
<dbReference type="PROSITE" id="PS52035">
    <property type="entry name" value="PEPTIDASE_M14"/>
    <property type="match status" value="1"/>
</dbReference>
<keyword evidence="13" id="KW-0482">Metalloprotease</keyword>
<dbReference type="PRINTS" id="PR00765">
    <property type="entry name" value="CRBOXYPTASEA"/>
</dbReference>
<evidence type="ECO:0000313" key="20">
    <source>
        <dbReference type="EMBL" id="ARR97170.1"/>
    </source>
</evidence>
<comment type="function">
    <text evidence="2">Extracellular metalloprotease that contributes to pathogenicity.</text>
</comment>
<keyword evidence="14" id="KW-0865">Zymogen</keyword>
<evidence type="ECO:0000256" key="6">
    <source>
        <dbReference type="ARBA" id="ARBA00022645"/>
    </source>
</evidence>
<dbReference type="GO" id="GO:0004181">
    <property type="term" value="F:metallocarboxypeptidase activity"/>
    <property type="evidence" value="ECO:0007669"/>
    <property type="project" value="InterPro"/>
</dbReference>
<evidence type="ECO:0000256" key="2">
    <source>
        <dbReference type="ARBA" id="ARBA00003091"/>
    </source>
</evidence>
<feature type="signal peptide" evidence="18">
    <location>
        <begin position="1"/>
        <end position="18"/>
    </location>
</feature>
<dbReference type="EMBL" id="KY022652">
    <property type="protein sequence ID" value="ARR97170.1"/>
    <property type="molecule type" value="mRNA"/>
</dbReference>
<evidence type="ECO:0000256" key="10">
    <source>
        <dbReference type="ARBA" id="ARBA00022801"/>
    </source>
</evidence>
<dbReference type="PANTHER" id="PTHR11705:SF143">
    <property type="entry name" value="SLL0236 PROTEIN"/>
    <property type="match status" value="1"/>
</dbReference>
<evidence type="ECO:0000256" key="5">
    <source>
        <dbReference type="ARBA" id="ARBA00022525"/>
    </source>
</evidence>
<sequence length="417" mass="46671">MFRSGVLLLLAGWTCVHAVVRYDGHQVLRVVPKTLAEYRRVQKLEAFGAKAHADIWRSSNGVGRPFDFRVTPEDFNTMTMWLHFYGLQYEVMVKDVEVAAQKQRQSNNKSTSAIDFDYGKYHDFDEVNQWITDIAAEYPNLVSVITASQTYEGRNVRGLKISVSNATKPSLWYQGGIHAREWISPATVIYITAQLLQQYPTRPEVKEILEGFDIYVVPVLNADGYAYTWTGDRLWRKTRTQHGICKGVDPNRNYGFQWGESSGSSGDPCSETYRGPSAFSEPVIKGVTDFIKDSGVTFKGFIDFHSYSEVWMTAWGYTTDTPNDFDAQDASSAAATAAIKAVHGTTYEHGTIASVLYIANGNSVDWAYGSMGIKYAATPELRDKGQFGFLLPADQIIPCGEETLEGFLAYAKYVLDN</sequence>
<comment type="similarity">
    <text evidence="4 17">Belongs to the peptidase M14 family.</text>
</comment>
<comment type="subcellular location">
    <subcellularLocation>
        <location evidence="3">Secreted</location>
    </subcellularLocation>
</comment>
<keyword evidence="10" id="KW-0378">Hydrolase</keyword>
<keyword evidence="15" id="KW-1015">Disulfide bond</keyword>
<feature type="domain" description="Peptidase M14" evidence="19">
    <location>
        <begin position="120"/>
        <end position="414"/>
    </location>
</feature>
<dbReference type="GO" id="GO:0005615">
    <property type="term" value="C:extracellular space"/>
    <property type="evidence" value="ECO:0007669"/>
    <property type="project" value="TreeGrafter"/>
</dbReference>
<proteinExistence type="evidence at transcript level"/>
<dbReference type="GO" id="GO:0008270">
    <property type="term" value="F:zinc ion binding"/>
    <property type="evidence" value="ECO:0007669"/>
    <property type="project" value="InterPro"/>
</dbReference>
<feature type="active site" description="Proton donor/acceptor" evidence="17">
    <location>
        <position position="380"/>
    </location>
</feature>
<dbReference type="SUPFAM" id="SSF53187">
    <property type="entry name" value="Zn-dependent exopeptidases"/>
    <property type="match status" value="1"/>
</dbReference>
<accession>A0A7I6IQ92</accession>
<dbReference type="PROSITE" id="PS00132">
    <property type="entry name" value="CARBOXYPEPT_ZN_1"/>
    <property type="match status" value="1"/>
</dbReference>
<dbReference type="Pfam" id="PF02244">
    <property type="entry name" value="Propep_M14"/>
    <property type="match status" value="1"/>
</dbReference>
<dbReference type="GO" id="GO:0006508">
    <property type="term" value="P:proteolysis"/>
    <property type="evidence" value="ECO:0007669"/>
    <property type="project" value="UniProtKB-KW"/>
</dbReference>
<evidence type="ECO:0000256" key="14">
    <source>
        <dbReference type="ARBA" id="ARBA00023145"/>
    </source>
</evidence>
<feature type="chain" id="PRO_5029635323" evidence="18">
    <location>
        <begin position="19"/>
        <end position="417"/>
    </location>
</feature>
<keyword evidence="7" id="KW-0645">Protease</keyword>
<keyword evidence="11" id="KW-0862">Zinc</keyword>
<evidence type="ECO:0000256" key="13">
    <source>
        <dbReference type="ARBA" id="ARBA00023049"/>
    </source>
</evidence>
<comment type="function">
    <text evidence="16">Involved in the digestion of the blood meal.</text>
</comment>
<dbReference type="Gene3D" id="3.40.630.10">
    <property type="entry name" value="Zn peptidases"/>
    <property type="match status" value="1"/>
</dbReference>
<keyword evidence="9 18" id="KW-0732">Signal</keyword>
<evidence type="ECO:0000256" key="16">
    <source>
        <dbReference type="ARBA" id="ARBA00057299"/>
    </source>
</evidence>
<protein>
    <submittedName>
        <fullName evidence="20">Carboxypeptidase B-like</fullName>
    </submittedName>
</protein>
<keyword evidence="8" id="KW-0479">Metal-binding</keyword>
<keyword evidence="5" id="KW-0964">Secreted</keyword>
<evidence type="ECO:0000256" key="9">
    <source>
        <dbReference type="ARBA" id="ARBA00022729"/>
    </source>
</evidence>
<keyword evidence="12" id="KW-0843">Virulence</keyword>
<evidence type="ECO:0000259" key="19">
    <source>
        <dbReference type="PROSITE" id="PS52035"/>
    </source>
</evidence>
<dbReference type="Pfam" id="PF00246">
    <property type="entry name" value="Peptidase_M14"/>
    <property type="match status" value="1"/>
</dbReference>
<dbReference type="AlphaFoldDB" id="A0A7I6IQ92"/>
<evidence type="ECO:0000256" key="12">
    <source>
        <dbReference type="ARBA" id="ARBA00023026"/>
    </source>
</evidence>
<organism evidence="20">
    <name type="scientific">Haliotis discus discus</name>
    <name type="common">disc abalone</name>
    <dbReference type="NCBI Taxonomy" id="91233"/>
    <lineage>
        <taxon>Eukaryota</taxon>
        <taxon>Metazoa</taxon>
        <taxon>Spiralia</taxon>
        <taxon>Lophotrochozoa</taxon>
        <taxon>Mollusca</taxon>
        <taxon>Gastropoda</taxon>
        <taxon>Vetigastropoda</taxon>
        <taxon>Lepetellida</taxon>
        <taxon>Haliotoidea</taxon>
        <taxon>Haliotidae</taxon>
        <taxon>Haliotis</taxon>
    </lineage>
</organism>
<dbReference type="SMART" id="SM00631">
    <property type="entry name" value="Zn_pept"/>
    <property type="match status" value="1"/>
</dbReference>
<reference evidence="20" key="1">
    <citation type="submission" date="2016-10" db="EMBL/GenBank/DDBJ databases">
        <authorList>
            <person name="Bathige S.D.N.K."/>
            <person name="Lee S."/>
            <person name="Lee J."/>
        </authorList>
    </citation>
    <scope>NUCLEOTIDE SEQUENCE</scope>
</reference>
<evidence type="ECO:0000256" key="17">
    <source>
        <dbReference type="PROSITE-ProRule" id="PRU01379"/>
    </source>
</evidence>
<dbReference type="SUPFAM" id="SSF54897">
    <property type="entry name" value="Protease propeptides/inhibitors"/>
    <property type="match status" value="1"/>
</dbReference>
<evidence type="ECO:0000256" key="3">
    <source>
        <dbReference type="ARBA" id="ARBA00004613"/>
    </source>
</evidence>
<evidence type="ECO:0000256" key="15">
    <source>
        <dbReference type="ARBA" id="ARBA00023157"/>
    </source>
</evidence>
<keyword evidence="6 20" id="KW-0121">Carboxypeptidase</keyword>
<dbReference type="Gene3D" id="3.30.70.340">
    <property type="entry name" value="Metallocarboxypeptidase-like"/>
    <property type="match status" value="1"/>
</dbReference>